<evidence type="ECO:0000259" key="1">
    <source>
        <dbReference type="Pfam" id="PF03464"/>
    </source>
</evidence>
<reference evidence="3" key="1">
    <citation type="submission" date="2021-02" db="EMBL/GenBank/DDBJ databases">
        <authorList>
            <person name="Nowell W R."/>
        </authorList>
    </citation>
    <scope>NUCLEOTIDE SEQUENCE</scope>
</reference>
<evidence type="ECO:0000259" key="2">
    <source>
        <dbReference type="Pfam" id="PF03465"/>
    </source>
</evidence>
<sequence length="266" mass="30518">FSVDLPKKHGRGGQSALRFARLRMEKRHNYVRKVAETAVQCFITDDKVNVSGLILAGLADFKTELHQSDMFDQRLQVKVLKRVDVSYGGEDGFNQAIELAAETLGDVKFIQEKKLISRYFDEVSKDSGQYCFGIDETLKALEMGAVETLIVWENFDVMRYVLRNPQTQEKRVLYLRADQEKEKSHFQDKESGVELEHDEEMPLLEWYVNNYKNFGATLEIVTDKSQEGSQFVRGFGGVGGILRYKVDLQNLNVDEDAEAIDYSDYD</sequence>
<dbReference type="InterPro" id="IPR042226">
    <property type="entry name" value="eFR1_2_sf"/>
</dbReference>
<dbReference type="Pfam" id="PF03464">
    <property type="entry name" value="eRF1_2"/>
    <property type="match status" value="1"/>
</dbReference>
<dbReference type="Gene3D" id="3.30.420.60">
    <property type="entry name" value="eRF1 domain 2"/>
    <property type="match status" value="1"/>
</dbReference>
<dbReference type="InterPro" id="IPR005142">
    <property type="entry name" value="eRF1_3"/>
</dbReference>
<name>A0A819XNM6_9BILA</name>
<dbReference type="Proteomes" id="UP000663868">
    <property type="component" value="Unassembled WGS sequence"/>
</dbReference>
<feature type="non-terminal residue" evidence="3">
    <location>
        <position position="1"/>
    </location>
</feature>
<dbReference type="PANTHER" id="PTHR10113">
    <property type="entry name" value="PEPTIDE CHAIN RELEASE FACTOR SUBUNIT 1"/>
    <property type="match status" value="1"/>
</dbReference>
<dbReference type="InterPro" id="IPR005141">
    <property type="entry name" value="eRF1_2"/>
</dbReference>
<accession>A0A819XNM6</accession>
<dbReference type="InterPro" id="IPR004403">
    <property type="entry name" value="Peptide_chain-rel_eRF1/aRF1"/>
</dbReference>
<proteinExistence type="predicted"/>
<dbReference type="GO" id="GO:0003747">
    <property type="term" value="F:translation release factor activity"/>
    <property type="evidence" value="ECO:0007669"/>
    <property type="project" value="InterPro"/>
</dbReference>
<dbReference type="AlphaFoldDB" id="A0A819XNM6"/>
<dbReference type="FunFam" id="3.30.1330.30:FF:000009">
    <property type="entry name" value="Eukaryotic peptide chain release factor subunit 1"/>
    <property type="match status" value="1"/>
</dbReference>
<dbReference type="EMBL" id="CAJOBB010005736">
    <property type="protein sequence ID" value="CAF4138675.1"/>
    <property type="molecule type" value="Genomic_DNA"/>
</dbReference>
<dbReference type="Gene3D" id="3.30.1330.30">
    <property type="match status" value="1"/>
</dbReference>
<organism evidence="3 4">
    <name type="scientific">Adineta steineri</name>
    <dbReference type="NCBI Taxonomy" id="433720"/>
    <lineage>
        <taxon>Eukaryota</taxon>
        <taxon>Metazoa</taxon>
        <taxon>Spiralia</taxon>
        <taxon>Gnathifera</taxon>
        <taxon>Rotifera</taxon>
        <taxon>Eurotatoria</taxon>
        <taxon>Bdelloidea</taxon>
        <taxon>Adinetida</taxon>
        <taxon>Adinetidae</taxon>
        <taxon>Adineta</taxon>
    </lineage>
</organism>
<evidence type="ECO:0008006" key="5">
    <source>
        <dbReference type="Google" id="ProtNLM"/>
    </source>
</evidence>
<feature type="domain" description="eRF1" evidence="2">
    <location>
        <begin position="109"/>
        <end position="246"/>
    </location>
</feature>
<dbReference type="Pfam" id="PF03465">
    <property type="entry name" value="eRF1_3"/>
    <property type="match status" value="1"/>
</dbReference>
<gene>
    <name evidence="3" type="ORF">KXQ929_LOCUS36578</name>
</gene>
<evidence type="ECO:0000313" key="4">
    <source>
        <dbReference type="Proteomes" id="UP000663868"/>
    </source>
</evidence>
<dbReference type="SUPFAM" id="SSF53137">
    <property type="entry name" value="Translational machinery components"/>
    <property type="match status" value="1"/>
</dbReference>
<evidence type="ECO:0000313" key="3">
    <source>
        <dbReference type="EMBL" id="CAF4138675.1"/>
    </source>
</evidence>
<dbReference type="InterPro" id="IPR029064">
    <property type="entry name" value="Ribosomal_eL30-like_sf"/>
</dbReference>
<protein>
    <recommendedName>
        <fullName evidence="5">Eukaryotic peptide chain release factor subunit 1</fullName>
    </recommendedName>
</protein>
<feature type="domain" description="eRF1" evidence="1">
    <location>
        <begin position="1"/>
        <end position="105"/>
    </location>
</feature>
<comment type="caution">
    <text evidence="3">The sequence shown here is derived from an EMBL/GenBank/DDBJ whole genome shotgun (WGS) entry which is preliminary data.</text>
</comment>
<dbReference type="SUPFAM" id="SSF55315">
    <property type="entry name" value="L30e-like"/>
    <property type="match status" value="1"/>
</dbReference>